<proteinExistence type="predicted"/>
<name>A0AA47M1M1_MERPO</name>
<dbReference type="EMBL" id="JAOPHQ010006321">
    <property type="protein sequence ID" value="KAK0131934.1"/>
    <property type="molecule type" value="Genomic_DNA"/>
</dbReference>
<evidence type="ECO:0000256" key="1">
    <source>
        <dbReference type="SAM" id="MobiDB-lite"/>
    </source>
</evidence>
<sequence>MGAGLCVVSQLLGQGNRAEWNRVRPYAGLRKGNAPAKVGQEHTPVTPTPRQLGRRGSADQTRAEMAATTLATQAGNECPPVLGARYREGVL</sequence>
<evidence type="ECO:0000313" key="2">
    <source>
        <dbReference type="EMBL" id="KAK0131934.1"/>
    </source>
</evidence>
<evidence type="ECO:0000313" key="3">
    <source>
        <dbReference type="Proteomes" id="UP001174136"/>
    </source>
</evidence>
<feature type="region of interest" description="Disordered" evidence="1">
    <location>
        <begin position="31"/>
        <end position="59"/>
    </location>
</feature>
<keyword evidence="3" id="KW-1185">Reference proteome</keyword>
<accession>A0AA47M1M1</accession>
<protein>
    <submittedName>
        <fullName evidence="2">Uncharacterized protein</fullName>
    </submittedName>
</protein>
<reference evidence="2" key="1">
    <citation type="journal article" date="2023" name="Front. Mar. Sci.">
        <title>A new Merluccius polli reference genome to investigate the effects of global change in West African waters.</title>
        <authorList>
            <person name="Mateo J.L."/>
            <person name="Blanco-Fernandez C."/>
            <person name="Garcia-Vazquez E."/>
            <person name="Machado-Schiaffino G."/>
        </authorList>
    </citation>
    <scope>NUCLEOTIDE SEQUENCE</scope>
    <source>
        <strain evidence="2">C29</strain>
        <tissue evidence="2">Fin</tissue>
    </source>
</reference>
<dbReference type="AlphaFoldDB" id="A0AA47M1M1"/>
<dbReference type="Proteomes" id="UP001174136">
    <property type="component" value="Unassembled WGS sequence"/>
</dbReference>
<organism evidence="2 3">
    <name type="scientific">Merluccius polli</name>
    <name type="common">Benguela hake</name>
    <name type="synonym">Merluccius cadenati</name>
    <dbReference type="NCBI Taxonomy" id="89951"/>
    <lineage>
        <taxon>Eukaryota</taxon>
        <taxon>Metazoa</taxon>
        <taxon>Chordata</taxon>
        <taxon>Craniata</taxon>
        <taxon>Vertebrata</taxon>
        <taxon>Euteleostomi</taxon>
        <taxon>Actinopterygii</taxon>
        <taxon>Neopterygii</taxon>
        <taxon>Teleostei</taxon>
        <taxon>Neoteleostei</taxon>
        <taxon>Acanthomorphata</taxon>
        <taxon>Zeiogadaria</taxon>
        <taxon>Gadariae</taxon>
        <taxon>Gadiformes</taxon>
        <taxon>Gadoidei</taxon>
        <taxon>Merlucciidae</taxon>
        <taxon>Merluccius</taxon>
    </lineage>
</organism>
<comment type="caution">
    <text evidence="2">The sequence shown here is derived from an EMBL/GenBank/DDBJ whole genome shotgun (WGS) entry which is preliminary data.</text>
</comment>
<gene>
    <name evidence="2" type="ORF">N1851_033275</name>
</gene>